<sequence length="113" mass="13045">MDESSQLLLQYFATYPHEEGDYININGEYIVYIDTNDDKAELICPFTPVPQQYDSLLQLLSYNYGSKVIFSAADGLVLATTYIDMNDEAEQITEQFQRYLAYIVQTKEQVAYL</sequence>
<evidence type="ECO:0000256" key="3">
    <source>
        <dbReference type="ARBA" id="ARBA00022490"/>
    </source>
</evidence>
<gene>
    <name evidence="6" type="ORF">QVN42_17100</name>
</gene>
<evidence type="ECO:0000256" key="1">
    <source>
        <dbReference type="ARBA" id="ARBA00004496"/>
    </source>
</evidence>
<dbReference type="RefSeq" id="WP_289818310.1">
    <property type="nucleotide sequence ID" value="NZ_JAUEHU010000022.1"/>
</dbReference>
<dbReference type="InterPro" id="IPR013095">
    <property type="entry name" value="T3SS_chaperone"/>
</dbReference>
<dbReference type="Gene3D" id="3.30.1460.10">
    <property type="match status" value="1"/>
</dbReference>
<dbReference type="CDD" id="cd17022">
    <property type="entry name" value="T3SC_IA_SigE-like"/>
    <property type="match status" value="1"/>
</dbReference>
<proteinExistence type="inferred from homology"/>
<keyword evidence="4" id="KW-0843">Virulence</keyword>
<evidence type="ECO:0000256" key="5">
    <source>
        <dbReference type="ARBA" id="ARBA00023186"/>
    </source>
</evidence>
<accession>A0AAW7KAV6</accession>
<dbReference type="Proteomes" id="UP001167864">
    <property type="component" value="Unassembled WGS sequence"/>
</dbReference>
<dbReference type="AlphaFoldDB" id="A0AAW7KAV6"/>
<comment type="subcellular location">
    <subcellularLocation>
        <location evidence="1">Cytoplasm</location>
    </subcellularLocation>
</comment>
<evidence type="ECO:0000313" key="7">
    <source>
        <dbReference type="Proteomes" id="UP001167864"/>
    </source>
</evidence>
<keyword evidence="5" id="KW-0143">Chaperone</keyword>
<evidence type="ECO:0000313" key="6">
    <source>
        <dbReference type="EMBL" id="MDN0089071.1"/>
    </source>
</evidence>
<dbReference type="Pfam" id="PF07824">
    <property type="entry name" value="Chaperone_III"/>
    <property type="match status" value="1"/>
</dbReference>
<protein>
    <recommendedName>
        <fullName evidence="8">Chaperone protein</fullName>
    </recommendedName>
</protein>
<comment type="similarity">
    <text evidence="2">Belongs to the IpgE/SigE chaperone family.</text>
</comment>
<organism evidence="6 7">
    <name type="scientific">Yersinia nurmii</name>
    <dbReference type="NCBI Taxonomy" id="685706"/>
    <lineage>
        <taxon>Bacteria</taxon>
        <taxon>Pseudomonadati</taxon>
        <taxon>Pseudomonadota</taxon>
        <taxon>Gammaproteobacteria</taxon>
        <taxon>Enterobacterales</taxon>
        <taxon>Yersiniaceae</taxon>
        <taxon>Yersinia</taxon>
    </lineage>
</organism>
<name>A0AAW7KAV6_9GAMM</name>
<comment type="caution">
    <text evidence="6">The sequence shown here is derived from an EMBL/GenBank/DDBJ whole genome shotgun (WGS) entry which is preliminary data.</text>
</comment>
<evidence type="ECO:0000256" key="2">
    <source>
        <dbReference type="ARBA" id="ARBA00010921"/>
    </source>
</evidence>
<evidence type="ECO:0000256" key="4">
    <source>
        <dbReference type="ARBA" id="ARBA00023026"/>
    </source>
</evidence>
<keyword evidence="3" id="KW-0963">Cytoplasm</keyword>
<evidence type="ECO:0008006" key="8">
    <source>
        <dbReference type="Google" id="ProtNLM"/>
    </source>
</evidence>
<dbReference type="EMBL" id="JAUEHU010000022">
    <property type="protein sequence ID" value="MDN0089071.1"/>
    <property type="molecule type" value="Genomic_DNA"/>
</dbReference>
<reference evidence="6" key="1">
    <citation type="submission" date="2023-06" db="EMBL/GenBank/DDBJ databases">
        <authorList>
            <person name="Polev D.E."/>
            <person name="Saitova A.T."/>
            <person name="Bogumilchik E.A."/>
            <person name="Kokorina G.I."/>
            <person name="Voskresenskaia E.A."/>
        </authorList>
    </citation>
    <scope>NUCLEOTIDE SEQUENCE</scope>
    <source>
        <strain evidence="6">2145 StPb PI</strain>
    </source>
</reference>
<dbReference type="GO" id="GO:0005737">
    <property type="term" value="C:cytoplasm"/>
    <property type="evidence" value="ECO:0007669"/>
    <property type="project" value="UniProtKB-SubCell"/>
</dbReference>
<dbReference type="SUPFAM" id="SSF69635">
    <property type="entry name" value="Type III secretory system chaperone-like"/>
    <property type="match status" value="1"/>
</dbReference>